<keyword evidence="5 11" id="KW-0812">Transmembrane</keyword>
<proteinExistence type="inferred from homology"/>
<keyword evidence="9 11" id="KW-0472">Membrane</keyword>
<evidence type="ECO:0000313" key="16">
    <source>
        <dbReference type="Proteomes" id="UP000571950"/>
    </source>
</evidence>
<evidence type="ECO:0000256" key="11">
    <source>
        <dbReference type="PROSITE-ProRule" id="PRU01360"/>
    </source>
</evidence>
<dbReference type="EMBL" id="JACIDT010000004">
    <property type="protein sequence ID" value="MBB3925748.1"/>
    <property type="molecule type" value="Genomic_DNA"/>
</dbReference>
<dbReference type="GO" id="GO:0009279">
    <property type="term" value="C:cell outer membrane"/>
    <property type="evidence" value="ECO:0007669"/>
    <property type="project" value="UniProtKB-SubCell"/>
</dbReference>
<keyword evidence="6" id="KW-0408">Iron</keyword>
<evidence type="ECO:0000313" key="15">
    <source>
        <dbReference type="EMBL" id="MBB3925748.1"/>
    </source>
</evidence>
<evidence type="ECO:0000256" key="5">
    <source>
        <dbReference type="ARBA" id="ARBA00022692"/>
    </source>
</evidence>
<dbReference type="GO" id="GO:0006826">
    <property type="term" value="P:iron ion transport"/>
    <property type="evidence" value="ECO:0007669"/>
    <property type="project" value="UniProtKB-KW"/>
</dbReference>
<dbReference type="InterPro" id="IPR000531">
    <property type="entry name" value="Beta-barrel_TonB"/>
</dbReference>
<keyword evidence="3 11" id="KW-1134">Transmembrane beta strand</keyword>
<dbReference type="CDD" id="cd01347">
    <property type="entry name" value="ligand_gated_channel"/>
    <property type="match status" value="1"/>
</dbReference>
<dbReference type="InterPro" id="IPR012910">
    <property type="entry name" value="Plug_dom"/>
</dbReference>
<keyword evidence="4" id="KW-0410">Iron transport</keyword>
<organism evidence="15 16">
    <name type="scientific">Sphingobium jiangsuense</name>
    <dbReference type="NCBI Taxonomy" id="870476"/>
    <lineage>
        <taxon>Bacteria</taxon>
        <taxon>Pseudomonadati</taxon>
        <taxon>Pseudomonadota</taxon>
        <taxon>Alphaproteobacteria</taxon>
        <taxon>Sphingomonadales</taxon>
        <taxon>Sphingomonadaceae</taxon>
        <taxon>Sphingobium</taxon>
    </lineage>
</organism>
<evidence type="ECO:0000256" key="1">
    <source>
        <dbReference type="ARBA" id="ARBA00004571"/>
    </source>
</evidence>
<accession>A0A7W6BNB4</accession>
<keyword evidence="16" id="KW-1185">Reference proteome</keyword>
<name>A0A7W6BNB4_9SPHN</name>
<feature type="domain" description="TonB-dependent receptor plug" evidence="14">
    <location>
        <begin position="46"/>
        <end position="151"/>
    </location>
</feature>
<comment type="similarity">
    <text evidence="11 12">Belongs to the TonB-dependent receptor family.</text>
</comment>
<keyword evidence="8 12" id="KW-0798">TonB box</keyword>
<keyword evidence="15" id="KW-0675">Receptor</keyword>
<dbReference type="PANTHER" id="PTHR32552">
    <property type="entry name" value="FERRICHROME IRON RECEPTOR-RELATED"/>
    <property type="match status" value="1"/>
</dbReference>
<dbReference type="SUPFAM" id="SSF56935">
    <property type="entry name" value="Porins"/>
    <property type="match status" value="1"/>
</dbReference>
<dbReference type="PROSITE" id="PS52016">
    <property type="entry name" value="TONB_DEPENDENT_REC_3"/>
    <property type="match status" value="1"/>
</dbReference>
<keyword evidence="10 11" id="KW-0998">Cell outer membrane</keyword>
<evidence type="ECO:0000256" key="8">
    <source>
        <dbReference type="ARBA" id="ARBA00023077"/>
    </source>
</evidence>
<dbReference type="AlphaFoldDB" id="A0A7W6BNB4"/>
<dbReference type="Pfam" id="PF00593">
    <property type="entry name" value="TonB_dep_Rec_b-barrel"/>
    <property type="match status" value="1"/>
</dbReference>
<keyword evidence="2 11" id="KW-0813">Transport</keyword>
<evidence type="ECO:0000256" key="6">
    <source>
        <dbReference type="ARBA" id="ARBA00023004"/>
    </source>
</evidence>
<evidence type="ECO:0000256" key="9">
    <source>
        <dbReference type="ARBA" id="ARBA00023136"/>
    </source>
</evidence>
<dbReference type="PANTHER" id="PTHR32552:SF81">
    <property type="entry name" value="TONB-DEPENDENT OUTER MEMBRANE RECEPTOR"/>
    <property type="match status" value="1"/>
</dbReference>
<evidence type="ECO:0000256" key="10">
    <source>
        <dbReference type="ARBA" id="ARBA00023237"/>
    </source>
</evidence>
<feature type="domain" description="TonB-dependent receptor-like beta-barrel" evidence="13">
    <location>
        <begin position="238"/>
        <end position="682"/>
    </location>
</feature>
<dbReference type="Pfam" id="PF07715">
    <property type="entry name" value="Plug"/>
    <property type="match status" value="1"/>
</dbReference>
<reference evidence="15 16" key="1">
    <citation type="submission" date="2020-08" db="EMBL/GenBank/DDBJ databases">
        <title>Genomic Encyclopedia of Type Strains, Phase IV (KMG-IV): sequencing the most valuable type-strain genomes for metagenomic binning, comparative biology and taxonomic classification.</title>
        <authorList>
            <person name="Goeker M."/>
        </authorList>
    </citation>
    <scope>NUCLEOTIDE SEQUENCE [LARGE SCALE GENOMIC DNA]</scope>
    <source>
        <strain evidence="15 16">DSM 26189</strain>
    </source>
</reference>
<comment type="caution">
    <text evidence="15">The sequence shown here is derived from an EMBL/GenBank/DDBJ whole genome shotgun (WGS) entry which is preliminary data.</text>
</comment>
<dbReference type="InterPro" id="IPR036942">
    <property type="entry name" value="Beta-barrel_TonB_sf"/>
</dbReference>
<dbReference type="Proteomes" id="UP000571950">
    <property type="component" value="Unassembled WGS sequence"/>
</dbReference>
<gene>
    <name evidence="15" type="ORF">GGR43_001463</name>
</gene>
<sequence length="716" mass="77402">MYHALPVLAAASCWGGTGLAQTAAQGASDAGVPDIIVTAQRRAESVQNVPIAVSVLTNEALAASGASDSVALAGKVPSLSIPQNGAVQYFLRGVGTTGSSINSEQSVATYVDGVYVYSTWSSQVPLGSIERVEVLKGPQGTLFGRNTTGGVIQIVTRDPLAAPTLEASVTYGNYETIAASAYGSAKLGDRLGISLAVDFRDQGKGYGHNSVRNEKTMFRDDLSIQGKIAFEASENTKLTGFFWYDDGHTSGQNNQVMPGYRGLDGVESDYEDRETKANTPDSLDYKSYLAYARIDQKLGDFADLVSITSYRRVDTLYRLDQDATPATVINATLDIPFRNFSQEVQLISAADGPFTWMVGGYYFRSTAKYDPITIAGAAAGAAGVVRYFREQKTESIAGFGQASYKITPDTTFTAGIRYTDEEQKMPSGKTTLVGPDPNPTVLPFRPDTQDSSGWTWRVALDHHFTRDIMGYISYNRGLKSGGFPLVTAANLPGYDPEKLDAYEVGLKTQFLGGRVRINAAAYLYKFKDIQVTRITDGGNVVANAAKATMKGIDVDLDVRVSDRFSVYGAMGYLDGRYDDYKTAVYYIPRPAPGGGAEAVRDQDATGNRTIYSPELSASGGMSYRIPTASGDLTLDGFVQFVDDQYVGPSNLFVLPSYTTANASIGWKSPDERFGVKLWGRNITNRYYFVQVLESTPGIFRAPAPPRTWGVTLSTKL</sequence>
<evidence type="ECO:0000256" key="7">
    <source>
        <dbReference type="ARBA" id="ARBA00023065"/>
    </source>
</evidence>
<comment type="subcellular location">
    <subcellularLocation>
        <location evidence="1 11">Cell outer membrane</location>
        <topology evidence="1 11">Multi-pass membrane protein</topology>
    </subcellularLocation>
</comment>
<protein>
    <submittedName>
        <fullName evidence="15">Iron complex outermembrane receptor protein</fullName>
    </submittedName>
</protein>
<evidence type="ECO:0000256" key="4">
    <source>
        <dbReference type="ARBA" id="ARBA00022496"/>
    </source>
</evidence>
<evidence type="ECO:0000259" key="13">
    <source>
        <dbReference type="Pfam" id="PF00593"/>
    </source>
</evidence>
<dbReference type="RefSeq" id="WP_188071303.1">
    <property type="nucleotide sequence ID" value="NZ_BSPS01000020.1"/>
</dbReference>
<dbReference type="InterPro" id="IPR039426">
    <property type="entry name" value="TonB-dep_rcpt-like"/>
</dbReference>
<evidence type="ECO:0000256" key="3">
    <source>
        <dbReference type="ARBA" id="ARBA00022452"/>
    </source>
</evidence>
<evidence type="ECO:0000256" key="2">
    <source>
        <dbReference type="ARBA" id="ARBA00022448"/>
    </source>
</evidence>
<keyword evidence="7" id="KW-0406">Ion transport</keyword>
<evidence type="ECO:0000259" key="14">
    <source>
        <dbReference type="Pfam" id="PF07715"/>
    </source>
</evidence>
<evidence type="ECO:0000256" key="12">
    <source>
        <dbReference type="RuleBase" id="RU003357"/>
    </source>
</evidence>
<dbReference type="Gene3D" id="2.40.170.20">
    <property type="entry name" value="TonB-dependent receptor, beta-barrel domain"/>
    <property type="match status" value="1"/>
</dbReference>